<sequence length="288" mass="33314">MGHGFKERGRGYSAPRPERGTAFGLAVVVFCALHFKHTSALILLPPKPYKYHALRLGASKAFSPIPFSLDADSLYTCILLIFRSLFIVNMQWPQLTLEKNQSHPHPLQSPVEPPSSPDSIARQRKRLPPHQANVQRRYRQRRCLFHKVVEYIDRNEAQGYILIDIHGQYFILNTDTSGTWPPSEEQIEKHYPHTVRKTCKDYQVASKKKRGRRETLFKKSVEYSDKCSADVYVIIYVNNRYLTLYTNGNPPPSIEQTVRLLNPLSALTDLQQAYHYPLPIYETPDSYR</sequence>
<evidence type="ECO:0000313" key="2">
    <source>
        <dbReference type="EMBL" id="OJD22028.1"/>
    </source>
</evidence>
<dbReference type="Proteomes" id="UP000242791">
    <property type="component" value="Unassembled WGS sequence"/>
</dbReference>
<evidence type="ECO:0000313" key="3">
    <source>
        <dbReference type="Proteomes" id="UP000242791"/>
    </source>
</evidence>
<evidence type="ECO:0000256" key="1">
    <source>
        <dbReference type="SAM" id="MobiDB-lite"/>
    </source>
</evidence>
<gene>
    <name evidence="2" type="ORF">ACJ73_06631</name>
</gene>
<dbReference type="EMBL" id="LGTZ01001196">
    <property type="protein sequence ID" value="OJD22028.1"/>
    <property type="molecule type" value="Genomic_DNA"/>
</dbReference>
<dbReference type="GO" id="GO:0045944">
    <property type="term" value="P:positive regulation of transcription by RNA polymerase II"/>
    <property type="evidence" value="ECO:0007669"/>
    <property type="project" value="UniProtKB-ARBA"/>
</dbReference>
<feature type="region of interest" description="Disordered" evidence="1">
    <location>
        <begin position="99"/>
        <end position="133"/>
    </location>
</feature>
<dbReference type="GO" id="GO:0003677">
    <property type="term" value="F:DNA binding"/>
    <property type="evidence" value="ECO:0007669"/>
    <property type="project" value="InterPro"/>
</dbReference>
<dbReference type="AlphaFoldDB" id="A0A1J9R1Y9"/>
<reference evidence="2 3" key="1">
    <citation type="submission" date="2015-08" db="EMBL/GenBank/DDBJ databases">
        <title>Emmonsia species relationships and genome sequence.</title>
        <authorList>
            <person name="Cuomo C.A."/>
            <person name="Schwartz I.S."/>
            <person name="Kenyon C."/>
            <person name="De Hoog G.S."/>
            <person name="Govender N.P."/>
            <person name="Botha A."/>
            <person name="Moreno L."/>
            <person name="De Vries M."/>
            <person name="Munoz J.F."/>
            <person name="Stielow J.B."/>
        </authorList>
    </citation>
    <scope>NUCLEOTIDE SEQUENCE [LARGE SCALE GENOMIC DNA]</scope>
    <source>
        <strain evidence="2 3">EI222</strain>
    </source>
</reference>
<proteinExistence type="predicted"/>
<dbReference type="OrthoDB" id="4180621at2759"/>
<dbReference type="Gene3D" id="3.40.1810.10">
    <property type="entry name" value="Transcription factor, MADS-box"/>
    <property type="match status" value="1"/>
</dbReference>
<organism evidence="2 3">
    <name type="scientific">Blastomyces percursus</name>
    <dbReference type="NCBI Taxonomy" id="1658174"/>
    <lineage>
        <taxon>Eukaryota</taxon>
        <taxon>Fungi</taxon>
        <taxon>Dikarya</taxon>
        <taxon>Ascomycota</taxon>
        <taxon>Pezizomycotina</taxon>
        <taxon>Eurotiomycetes</taxon>
        <taxon>Eurotiomycetidae</taxon>
        <taxon>Onygenales</taxon>
        <taxon>Ajellomycetaceae</taxon>
        <taxon>Blastomyces</taxon>
    </lineage>
</organism>
<accession>A0A1J9R1Y9</accession>
<dbReference type="SUPFAM" id="SSF55455">
    <property type="entry name" value="SRF-like"/>
    <property type="match status" value="1"/>
</dbReference>
<dbReference type="GO" id="GO:0046983">
    <property type="term" value="F:protein dimerization activity"/>
    <property type="evidence" value="ECO:0007669"/>
    <property type="project" value="InterPro"/>
</dbReference>
<dbReference type="InterPro" id="IPR036879">
    <property type="entry name" value="TF_MADSbox_sf"/>
</dbReference>
<protein>
    <submittedName>
        <fullName evidence="2">Uncharacterized protein</fullName>
    </submittedName>
</protein>
<keyword evidence="3" id="KW-1185">Reference proteome</keyword>
<dbReference type="VEuPathDB" id="FungiDB:ACJ73_06631"/>
<name>A0A1J9R1Y9_9EURO</name>
<comment type="caution">
    <text evidence="2">The sequence shown here is derived from an EMBL/GenBank/DDBJ whole genome shotgun (WGS) entry which is preliminary data.</text>
</comment>